<comment type="caution">
    <text evidence="2">The sequence shown here is derived from an EMBL/GenBank/DDBJ whole genome shotgun (WGS) entry which is preliminary data.</text>
</comment>
<dbReference type="GO" id="GO:0008017">
    <property type="term" value="F:microtubule binding"/>
    <property type="evidence" value="ECO:0007669"/>
    <property type="project" value="TreeGrafter"/>
</dbReference>
<accession>A0A1V9YTG5</accession>
<organism evidence="2 3">
    <name type="scientific">Achlya hypogyna</name>
    <name type="common">Oomycete</name>
    <name type="synonym">Protoachlya hypogyna</name>
    <dbReference type="NCBI Taxonomy" id="1202772"/>
    <lineage>
        <taxon>Eukaryota</taxon>
        <taxon>Sar</taxon>
        <taxon>Stramenopiles</taxon>
        <taxon>Oomycota</taxon>
        <taxon>Saprolegniomycetes</taxon>
        <taxon>Saprolegniales</taxon>
        <taxon>Achlyaceae</taxon>
        <taxon>Achlya</taxon>
    </lineage>
</organism>
<evidence type="ECO:0000313" key="3">
    <source>
        <dbReference type="Proteomes" id="UP000243579"/>
    </source>
</evidence>
<dbReference type="GO" id="GO:0016020">
    <property type="term" value="C:membrane"/>
    <property type="evidence" value="ECO:0007669"/>
    <property type="project" value="TreeGrafter"/>
</dbReference>
<dbReference type="GO" id="GO:0005737">
    <property type="term" value="C:cytoplasm"/>
    <property type="evidence" value="ECO:0007669"/>
    <property type="project" value="TreeGrafter"/>
</dbReference>
<dbReference type="PANTHER" id="PTHR11566">
    <property type="entry name" value="DYNAMIN"/>
    <property type="match status" value="1"/>
</dbReference>
<dbReference type="AlphaFoldDB" id="A0A1V9YTG5"/>
<evidence type="ECO:0000313" key="2">
    <source>
        <dbReference type="EMBL" id="OQR89036.1"/>
    </source>
</evidence>
<feature type="domain" description="GED" evidence="1">
    <location>
        <begin position="155"/>
        <end position="240"/>
    </location>
</feature>
<dbReference type="InterPro" id="IPR003130">
    <property type="entry name" value="GED"/>
</dbReference>
<dbReference type="EMBL" id="JNBR01000970">
    <property type="protein sequence ID" value="OQR89036.1"/>
    <property type="molecule type" value="Genomic_DNA"/>
</dbReference>
<name>A0A1V9YTG5_ACHHY</name>
<protein>
    <submittedName>
        <fullName evidence="2">Interferon-induced GTP-binding protein Mx</fullName>
    </submittedName>
</protein>
<gene>
    <name evidence="2" type="ORF">ACHHYP_06513</name>
</gene>
<dbReference type="Gene3D" id="1.20.120.1240">
    <property type="entry name" value="Dynamin, middle domain"/>
    <property type="match status" value="1"/>
</dbReference>
<sequence>MTANRGDELPLFVSYQIFSNVIGQRYISKWRAPMQELFCRCHDLLRALVERAITASNASKSVQVHLNRVGQEVIAQFAMLTRLALDKMMETESRPYTMNHYLYDVFMKLRAKSLFDGLDTLSGGNDTTLVPMGAVKALLKSRAGIGRTSNEKQQAIELHMAMKAYIKVAKKRFTDAIPMLLQTTFLKPVQEELRRRFTTDAGDELLERLLVDSVADEAKRAKLTTQLRALETAKLEISKS</sequence>
<proteinExistence type="predicted"/>
<evidence type="ECO:0000259" key="1">
    <source>
        <dbReference type="PROSITE" id="PS51388"/>
    </source>
</evidence>
<dbReference type="Proteomes" id="UP000243579">
    <property type="component" value="Unassembled WGS sequence"/>
</dbReference>
<dbReference type="GO" id="GO:0005874">
    <property type="term" value="C:microtubule"/>
    <property type="evidence" value="ECO:0007669"/>
    <property type="project" value="TreeGrafter"/>
</dbReference>
<dbReference type="GO" id="GO:0005525">
    <property type="term" value="F:GTP binding"/>
    <property type="evidence" value="ECO:0007669"/>
    <property type="project" value="InterPro"/>
</dbReference>
<dbReference type="InterPro" id="IPR020850">
    <property type="entry name" value="GED_dom"/>
</dbReference>
<dbReference type="OrthoDB" id="5061070at2759"/>
<reference evidence="2 3" key="1">
    <citation type="journal article" date="2014" name="Genome Biol. Evol.">
        <title>The secreted proteins of Achlya hypogyna and Thraustotheca clavata identify the ancestral oomycete secretome and reveal gene acquisitions by horizontal gene transfer.</title>
        <authorList>
            <person name="Misner I."/>
            <person name="Blouin N."/>
            <person name="Leonard G."/>
            <person name="Richards T.A."/>
            <person name="Lane C.E."/>
        </authorList>
    </citation>
    <scope>NUCLEOTIDE SEQUENCE [LARGE SCALE GENOMIC DNA]</scope>
    <source>
        <strain evidence="2 3">ATCC 48635</strain>
    </source>
</reference>
<dbReference type="Pfam" id="PF02212">
    <property type="entry name" value="GED"/>
    <property type="match status" value="1"/>
</dbReference>
<dbReference type="STRING" id="1202772.A0A1V9YTG5"/>
<keyword evidence="3" id="KW-1185">Reference proteome</keyword>
<dbReference type="PANTHER" id="PTHR11566:SF21">
    <property type="entry name" value="DYNAMIN RELATED PROTEIN 1, ISOFORM A"/>
    <property type="match status" value="1"/>
</dbReference>
<dbReference type="GO" id="GO:0003924">
    <property type="term" value="F:GTPase activity"/>
    <property type="evidence" value="ECO:0007669"/>
    <property type="project" value="InterPro"/>
</dbReference>
<dbReference type="InterPro" id="IPR022812">
    <property type="entry name" value="Dynamin"/>
</dbReference>
<dbReference type="PROSITE" id="PS51388">
    <property type="entry name" value="GED"/>
    <property type="match status" value="1"/>
</dbReference>